<dbReference type="EMBL" id="BMKG01000024">
    <property type="protein sequence ID" value="GGC17859.1"/>
    <property type="molecule type" value="Genomic_DNA"/>
</dbReference>
<evidence type="ECO:0000313" key="5">
    <source>
        <dbReference type="Proteomes" id="UP000622638"/>
    </source>
</evidence>
<dbReference type="Pfam" id="PF15635">
    <property type="entry name" value="Tox-GHH2"/>
    <property type="match status" value="1"/>
</dbReference>
<dbReference type="AlphaFoldDB" id="A0A6I3STM2"/>
<reference evidence="2" key="4">
    <citation type="submission" date="2024-05" db="EMBL/GenBank/DDBJ databases">
        <authorList>
            <person name="Sun Q."/>
            <person name="Zhou Y."/>
        </authorList>
    </citation>
    <scope>NUCLEOTIDE SEQUENCE</scope>
    <source>
        <strain evidence="2">CGMCC 1.15931</strain>
    </source>
</reference>
<evidence type="ECO:0000313" key="3">
    <source>
        <dbReference type="EMBL" id="MTV52394.1"/>
    </source>
</evidence>
<evidence type="ECO:0000259" key="1">
    <source>
        <dbReference type="Pfam" id="PF15635"/>
    </source>
</evidence>
<feature type="domain" description="Tox-GHH2" evidence="1">
    <location>
        <begin position="293"/>
        <end position="375"/>
    </location>
</feature>
<dbReference type="Proteomes" id="UP000430634">
    <property type="component" value="Unassembled WGS sequence"/>
</dbReference>
<dbReference type="OrthoDB" id="272411at2"/>
<evidence type="ECO:0000313" key="4">
    <source>
        <dbReference type="Proteomes" id="UP000430634"/>
    </source>
</evidence>
<dbReference type="Proteomes" id="UP000622638">
    <property type="component" value="Unassembled WGS sequence"/>
</dbReference>
<reference evidence="5" key="2">
    <citation type="journal article" date="2019" name="Int. J. Syst. Evol. Microbiol.">
        <title>The Global Catalogue of Microorganisms (GCM) 10K type strain sequencing project: providing services to taxonomists for standard genome sequencing and annotation.</title>
        <authorList>
            <consortium name="The Broad Institute Genomics Platform"/>
            <consortium name="The Broad Institute Genome Sequencing Center for Infectious Disease"/>
            <person name="Wu L."/>
            <person name="Ma J."/>
        </authorList>
    </citation>
    <scope>NUCLEOTIDE SEQUENCE [LARGE SCALE GENOMIC DNA]</scope>
    <source>
        <strain evidence="5">CGMCC 1.15931</strain>
    </source>
</reference>
<keyword evidence="5" id="KW-1185">Reference proteome</keyword>
<sequence length="398" mass="42998">MPSAPNTPVTYYIDNADVKRDCKQDFQKIDKACEKETDRSPKNKHPVLRKMLGDKPVAALDRMATKIKGGKFQDTADTGWMSHCDGLWVKPSSSINEDLLEFNSMLKDMSKDVSKAVESQVKPLVEKVTQEIKDKAIAEAKEKAVKAGIRGGARWGVGLSGAAVGGVGAIVTETIATAWNIYDWGKTGYQAATMGVEAYGAIKEIGTVLNIAETASRELSALGDNIANKTPTDLMADGMGVLSRLDPCTRARRCMLVPYNKTQTATSLGGSGCCPGQTGHHVLPDEMTKNGNCPGYVHGDAPTVCVEGANGSNGSHGRIHQQMNTRIEEHVHGVFGNPDAISYNKARDLGIKSLQATFRESKCDSKCLRAQLDAYYKTKCIKPLPPRAGVPRKRDAEE</sequence>
<gene>
    <name evidence="2" type="ORF">GCM10011572_43990</name>
    <name evidence="3" type="ORF">GM672_06545</name>
</gene>
<reference evidence="3 4" key="3">
    <citation type="submission" date="2019-11" db="EMBL/GenBank/DDBJ databases">
        <title>Type strains purchased from KCTC, JCM and DSMZ.</title>
        <authorList>
            <person name="Lu H."/>
        </authorList>
    </citation>
    <scope>NUCLEOTIDE SEQUENCE [LARGE SCALE GENOMIC DNA]</scope>
    <source>
        <strain evidence="3 4">KCTC 52429</strain>
    </source>
</reference>
<reference evidence="2" key="1">
    <citation type="journal article" date="2014" name="Int. J. Syst. Evol. Microbiol.">
        <title>Complete genome of a new Firmicutes species belonging to the dominant human colonic microbiota ('Ruminococcus bicirculans') reveals two chromosomes and a selective capacity to utilize plant glucans.</title>
        <authorList>
            <consortium name="NISC Comparative Sequencing Program"/>
            <person name="Wegmann U."/>
            <person name="Louis P."/>
            <person name="Goesmann A."/>
            <person name="Henrissat B."/>
            <person name="Duncan S.H."/>
            <person name="Flint H.J."/>
        </authorList>
    </citation>
    <scope>NUCLEOTIDE SEQUENCE</scope>
    <source>
        <strain evidence="2">CGMCC 1.15931</strain>
    </source>
</reference>
<proteinExistence type="predicted"/>
<dbReference type="RefSeq" id="WP_155469728.1">
    <property type="nucleotide sequence ID" value="NZ_BMKG01000024.1"/>
</dbReference>
<evidence type="ECO:0000313" key="2">
    <source>
        <dbReference type="EMBL" id="GGC17859.1"/>
    </source>
</evidence>
<comment type="caution">
    <text evidence="3">The sequence shown here is derived from an EMBL/GenBank/DDBJ whole genome shotgun (WGS) entry which is preliminary data.</text>
</comment>
<name>A0A6I3STM2_9BURK</name>
<dbReference type="EMBL" id="WNKZ01000012">
    <property type="protein sequence ID" value="MTV52394.1"/>
    <property type="molecule type" value="Genomic_DNA"/>
</dbReference>
<dbReference type="InterPro" id="IPR028917">
    <property type="entry name" value="Tox-GHH2_domain"/>
</dbReference>
<protein>
    <recommendedName>
        <fullName evidence="1">Tox-GHH2 domain-containing protein</fullName>
    </recommendedName>
</protein>
<organism evidence="3 4">
    <name type="scientific">Pseudoduganella buxea</name>
    <dbReference type="NCBI Taxonomy" id="1949069"/>
    <lineage>
        <taxon>Bacteria</taxon>
        <taxon>Pseudomonadati</taxon>
        <taxon>Pseudomonadota</taxon>
        <taxon>Betaproteobacteria</taxon>
        <taxon>Burkholderiales</taxon>
        <taxon>Oxalobacteraceae</taxon>
        <taxon>Telluria group</taxon>
        <taxon>Pseudoduganella</taxon>
    </lineage>
</organism>
<accession>A0A6I3STM2</accession>